<comment type="cofactor">
    <cofactor evidence="1">
        <name>(6R)-5,10-methylene-5,6,7,8-tetrahydrofolate</name>
        <dbReference type="ChEBI" id="CHEBI:15636"/>
    </cofactor>
</comment>
<dbReference type="EC" id="4.1.99.3" evidence="3"/>
<evidence type="ECO:0000256" key="10">
    <source>
        <dbReference type="ARBA" id="ARBA00059220"/>
    </source>
</evidence>
<dbReference type="Pfam" id="PF00875">
    <property type="entry name" value="DNA_photolyase"/>
    <property type="match status" value="1"/>
</dbReference>
<sequence length="481" mass="54150">MQLLWLRTDLRRHDNTALAAAAGQGPTVAVYLVTPGQWQLHDDAPCKVDFWLRNLQVLSKALAALNIPLLIRHAQTWEQVPEVLGTLCQTLKIAAVHVNEEYGVHESRRDQAVAHTLEAQGVSFHSHLDQLFFKPGSVLTRTGTYFQVFSQFRKVCYSRLHGALPRLVAIPKAQAELVFKADPVPGEVDGFARPSQALRHLWPAGEDEARRRLSTFAEQQIDYYQSERDFPAKPGTSQLSAYLAAGVISPRQCLHAALQGNQGEFDSGSIGAVTWINELLWREFYKHILVGYPRVSKQRAFRVETEALAWRQVPEELAAWQEARTGLPIIDAAMRQLLETGWMHNRLRMVVAMFLTKNLLIDWREGERFFMRHLIDGDLAANNGGWQWSASTGTDAAPYFRIFNPLSQSEKFDREGLFIKHWLPELAGLDKKAVHNPAALGGLFGLASYPQPMVDLGRSRERALAAFRNLPQRLEAGGAHE</sequence>
<dbReference type="GO" id="GO:0003677">
    <property type="term" value="F:DNA binding"/>
    <property type="evidence" value="ECO:0007669"/>
    <property type="project" value="TreeGrafter"/>
</dbReference>
<evidence type="ECO:0000256" key="11">
    <source>
        <dbReference type="ARBA" id="ARBA00083107"/>
    </source>
</evidence>
<dbReference type="InterPro" id="IPR036155">
    <property type="entry name" value="Crypto/Photolyase_N_sf"/>
</dbReference>
<evidence type="ECO:0000256" key="6">
    <source>
        <dbReference type="ARBA" id="ARBA00022827"/>
    </source>
</evidence>
<evidence type="ECO:0000256" key="8">
    <source>
        <dbReference type="ARBA" id="ARBA00031671"/>
    </source>
</evidence>
<dbReference type="Pfam" id="PF03441">
    <property type="entry name" value="FAD_binding_7"/>
    <property type="match status" value="1"/>
</dbReference>
<dbReference type="PANTHER" id="PTHR11455:SF9">
    <property type="entry name" value="CRYPTOCHROME CIRCADIAN CLOCK 5 ISOFORM X1"/>
    <property type="match status" value="1"/>
</dbReference>
<feature type="binding site" evidence="12">
    <location>
        <begin position="278"/>
        <end position="285"/>
    </location>
    <ligand>
        <name>FAD</name>
        <dbReference type="ChEBI" id="CHEBI:57692"/>
    </ligand>
</feature>
<dbReference type="Gene3D" id="1.25.40.80">
    <property type="match status" value="1"/>
</dbReference>
<dbReference type="GO" id="GO:0003904">
    <property type="term" value="F:deoxyribodipyrimidine photo-lyase activity"/>
    <property type="evidence" value="ECO:0007669"/>
    <property type="project" value="UniProtKB-EC"/>
</dbReference>
<dbReference type="GO" id="GO:0009416">
    <property type="term" value="P:response to light stimulus"/>
    <property type="evidence" value="ECO:0007669"/>
    <property type="project" value="TreeGrafter"/>
</dbReference>
<proteinExistence type="inferred from homology"/>
<dbReference type="PROSITE" id="PS51645">
    <property type="entry name" value="PHR_CRY_ALPHA_BETA"/>
    <property type="match status" value="1"/>
</dbReference>
<comment type="similarity">
    <text evidence="14">Belongs to the DNA photolyase family.</text>
</comment>
<dbReference type="PANTHER" id="PTHR11455">
    <property type="entry name" value="CRYPTOCHROME"/>
    <property type="match status" value="1"/>
</dbReference>
<feature type="binding site" evidence="12">
    <location>
        <position position="275"/>
    </location>
    <ligand>
        <name>FAD</name>
        <dbReference type="ChEBI" id="CHEBI:57692"/>
    </ligand>
</feature>
<gene>
    <name evidence="16" type="primary">phrB</name>
    <name evidence="16" type="ORF">HX830_16035</name>
</gene>
<keyword evidence="16" id="KW-0456">Lyase</keyword>
<feature type="site" description="Electron transfer via tryptophanyl radical" evidence="13">
    <location>
        <position position="310"/>
    </location>
</feature>
<dbReference type="EMBL" id="JACAQA010000010">
    <property type="protein sequence ID" value="NWB86388.1"/>
    <property type="molecule type" value="Genomic_DNA"/>
</dbReference>
<evidence type="ECO:0000256" key="9">
    <source>
        <dbReference type="ARBA" id="ARBA00033999"/>
    </source>
</evidence>
<evidence type="ECO:0000256" key="4">
    <source>
        <dbReference type="ARBA" id="ARBA00014046"/>
    </source>
</evidence>
<feature type="site" description="Electron transfer via tryptophanyl radical" evidence="13">
    <location>
        <position position="386"/>
    </location>
</feature>
<name>A0A7Y8BSJ2_9PSED</name>
<dbReference type="InterPro" id="IPR002081">
    <property type="entry name" value="Cryptochrome/DNA_photolyase_1"/>
</dbReference>
<dbReference type="FunFam" id="1.10.579.10:FF:000003">
    <property type="entry name" value="Deoxyribodipyrimidine photo-lyase"/>
    <property type="match status" value="1"/>
</dbReference>
<feature type="binding site" evidence="12">
    <location>
        <begin position="236"/>
        <end position="240"/>
    </location>
    <ligand>
        <name>FAD</name>
        <dbReference type="ChEBI" id="CHEBI:57692"/>
    </ligand>
</feature>
<comment type="similarity">
    <text evidence="2">Belongs to the DNA photolyase class-1 family.</text>
</comment>
<feature type="site" description="Electron transfer via tryptophanyl radical" evidence="13">
    <location>
        <position position="363"/>
    </location>
</feature>
<dbReference type="RefSeq" id="WP_177101239.1">
    <property type="nucleotide sequence ID" value="NZ_JACAQA010000010.1"/>
</dbReference>
<evidence type="ECO:0000256" key="14">
    <source>
        <dbReference type="RuleBase" id="RU004182"/>
    </source>
</evidence>
<comment type="catalytic activity">
    <reaction evidence="9">
        <text>cyclobutadipyrimidine (in DNA) = 2 pyrimidine residues (in DNA).</text>
        <dbReference type="EC" id="4.1.99.3"/>
    </reaction>
</comment>
<organism evidence="16 17">
    <name type="scientific">Pseudomonas gingeri</name>
    <dbReference type="NCBI Taxonomy" id="117681"/>
    <lineage>
        <taxon>Bacteria</taxon>
        <taxon>Pseudomonadati</taxon>
        <taxon>Pseudomonadota</taxon>
        <taxon>Gammaproteobacteria</taxon>
        <taxon>Pseudomonadales</taxon>
        <taxon>Pseudomonadaceae</taxon>
        <taxon>Pseudomonas</taxon>
    </lineage>
</organism>
<dbReference type="InterPro" id="IPR006050">
    <property type="entry name" value="DNA_photolyase_N"/>
</dbReference>
<protein>
    <recommendedName>
        <fullName evidence="4">Deoxyribodipyrimidine photo-lyase</fullName>
        <ecNumber evidence="3">4.1.99.3</ecNumber>
    </recommendedName>
    <alternativeName>
        <fullName evidence="8">DNA photolyase</fullName>
    </alternativeName>
    <alternativeName>
        <fullName evidence="11">Photoreactivating enzyme</fullName>
    </alternativeName>
</protein>
<keyword evidence="6 12" id="KW-0274">FAD</keyword>
<keyword evidence="5 12" id="KW-0285">Flavoprotein</keyword>
<evidence type="ECO:0000256" key="1">
    <source>
        <dbReference type="ARBA" id="ARBA00001932"/>
    </source>
</evidence>
<evidence type="ECO:0000256" key="3">
    <source>
        <dbReference type="ARBA" id="ARBA00013149"/>
    </source>
</evidence>
<dbReference type="Proteomes" id="UP000522864">
    <property type="component" value="Unassembled WGS sequence"/>
</dbReference>
<evidence type="ECO:0000259" key="15">
    <source>
        <dbReference type="PROSITE" id="PS51645"/>
    </source>
</evidence>
<evidence type="ECO:0000256" key="5">
    <source>
        <dbReference type="ARBA" id="ARBA00022630"/>
    </source>
</evidence>
<comment type="cofactor">
    <cofactor evidence="12">
        <name>FAD</name>
        <dbReference type="ChEBI" id="CHEBI:57692"/>
    </cofactor>
    <text evidence="12">Binds 1 FAD per subunit.</text>
</comment>
<evidence type="ECO:0000256" key="7">
    <source>
        <dbReference type="ARBA" id="ARBA00022991"/>
    </source>
</evidence>
<reference evidence="16 17" key="1">
    <citation type="submission" date="2020-04" db="EMBL/GenBank/DDBJ databases">
        <title>Molecular characterization of pseudomonads from Agaricus bisporus reveal novel blotch 2 pathogens in Western Europe.</title>
        <authorList>
            <person name="Taparia T."/>
            <person name="Krijger M."/>
            <person name="Haynes E."/>
            <person name="Elpinstone J.G."/>
            <person name="Noble R."/>
            <person name="Van Der Wolf J."/>
        </authorList>
    </citation>
    <scope>NUCLEOTIDE SEQUENCE [LARGE SCALE GENOMIC DNA]</scope>
    <source>
        <strain evidence="16 17">G9001</strain>
    </source>
</reference>
<evidence type="ECO:0000256" key="12">
    <source>
        <dbReference type="PIRSR" id="PIRSR602081-1"/>
    </source>
</evidence>
<evidence type="ECO:0000313" key="16">
    <source>
        <dbReference type="EMBL" id="NWB86388.1"/>
    </source>
</evidence>
<feature type="binding site" evidence="12">
    <location>
        <begin position="376"/>
        <end position="378"/>
    </location>
    <ligand>
        <name>FAD</name>
        <dbReference type="ChEBI" id="CHEBI:57692"/>
    </ligand>
</feature>
<dbReference type="InterPro" id="IPR014729">
    <property type="entry name" value="Rossmann-like_a/b/a_fold"/>
</dbReference>
<dbReference type="InterPro" id="IPR036134">
    <property type="entry name" value="Crypto/Photolyase_FAD-like_sf"/>
</dbReference>
<evidence type="ECO:0000256" key="2">
    <source>
        <dbReference type="ARBA" id="ARBA00005862"/>
    </source>
</evidence>
<dbReference type="SUPFAM" id="SSF52425">
    <property type="entry name" value="Cryptochrome/photolyase, N-terminal domain"/>
    <property type="match status" value="1"/>
</dbReference>
<dbReference type="GO" id="GO:0071949">
    <property type="term" value="F:FAD binding"/>
    <property type="evidence" value="ECO:0007669"/>
    <property type="project" value="TreeGrafter"/>
</dbReference>
<dbReference type="Gene3D" id="3.40.50.620">
    <property type="entry name" value="HUPs"/>
    <property type="match status" value="1"/>
</dbReference>
<dbReference type="InterPro" id="IPR005101">
    <property type="entry name" value="Cryptochr/Photolyase_FAD-bd"/>
</dbReference>
<feature type="binding site" evidence="12">
    <location>
        <position position="224"/>
    </location>
    <ligand>
        <name>FAD</name>
        <dbReference type="ChEBI" id="CHEBI:57692"/>
    </ligand>
</feature>
<feature type="domain" description="Photolyase/cryptochrome alpha/beta" evidence="15">
    <location>
        <begin position="1"/>
        <end position="132"/>
    </location>
</feature>
<accession>A0A7Y8BSJ2</accession>
<evidence type="ECO:0000313" key="17">
    <source>
        <dbReference type="Proteomes" id="UP000522864"/>
    </source>
</evidence>
<dbReference type="GO" id="GO:0000719">
    <property type="term" value="P:photoreactive repair"/>
    <property type="evidence" value="ECO:0007669"/>
    <property type="project" value="UniProtKB-ARBA"/>
</dbReference>
<evidence type="ECO:0000256" key="13">
    <source>
        <dbReference type="PIRSR" id="PIRSR602081-2"/>
    </source>
</evidence>
<keyword evidence="7 14" id="KW-0157">Chromophore</keyword>
<dbReference type="AlphaFoldDB" id="A0A7Y8BSJ2"/>
<dbReference type="Gene3D" id="1.10.579.10">
    <property type="entry name" value="DNA Cyclobutane Dipyrimidine Photolyase, subunit A, domain 3"/>
    <property type="match status" value="1"/>
</dbReference>
<dbReference type="NCBIfam" id="NF007955">
    <property type="entry name" value="PRK10674.1"/>
    <property type="match status" value="1"/>
</dbReference>
<comment type="function">
    <text evidence="10">Involved in repair of UV radiation-induced DNA damage. Catalyzes the light-dependent monomerization (300-600 nm) of cyclobutyl pyrimidine dimers (in cis-syn configuration), which are formed between adjacent bases on the same DNA strand upon exposure to ultraviolet radiation.</text>
</comment>
<comment type="caution">
    <text evidence="16">The sequence shown here is derived from an EMBL/GenBank/DDBJ whole genome shotgun (WGS) entry which is preliminary data.</text>
</comment>
<dbReference type="SUPFAM" id="SSF48173">
    <property type="entry name" value="Cryptochrome/photolyase FAD-binding domain"/>
    <property type="match status" value="1"/>
</dbReference>
<dbReference type="PRINTS" id="PR00147">
    <property type="entry name" value="DNAPHOTLYASE"/>
</dbReference>
<dbReference type="PROSITE" id="PS00394">
    <property type="entry name" value="DNA_PHOTOLYASES_1_1"/>
    <property type="match status" value="1"/>
</dbReference>
<dbReference type="InterPro" id="IPR018394">
    <property type="entry name" value="DNA_photolyase_1_CS_C"/>
</dbReference>